<feature type="domain" description="UvrD-like helicase ATP-binding" evidence="16">
    <location>
        <begin position="3"/>
        <end position="501"/>
    </location>
</feature>
<dbReference type="InterPro" id="IPR011604">
    <property type="entry name" value="PDDEXK-like_dom_sf"/>
</dbReference>
<dbReference type="GO" id="GO:0043138">
    <property type="term" value="F:3'-5' DNA helicase activity"/>
    <property type="evidence" value="ECO:0007669"/>
    <property type="project" value="UniProtKB-EC"/>
</dbReference>
<keyword evidence="5 15" id="KW-0347">Helicase</keyword>
<dbReference type="Gene3D" id="3.90.320.10">
    <property type="match status" value="1"/>
</dbReference>
<evidence type="ECO:0000256" key="12">
    <source>
        <dbReference type="ARBA" id="ARBA00034808"/>
    </source>
</evidence>
<evidence type="ECO:0000256" key="11">
    <source>
        <dbReference type="ARBA" id="ARBA00034617"/>
    </source>
</evidence>
<dbReference type="Pfam" id="PF13361">
    <property type="entry name" value="UvrD_C"/>
    <property type="match status" value="2"/>
</dbReference>
<dbReference type="EMBL" id="CP019343">
    <property type="protein sequence ID" value="ARN75867.1"/>
    <property type="molecule type" value="Genomic_DNA"/>
</dbReference>
<dbReference type="Gene3D" id="3.40.50.300">
    <property type="entry name" value="P-loop containing nucleotide triphosphate hydrolases"/>
    <property type="match status" value="3"/>
</dbReference>
<dbReference type="GO" id="GO:0005524">
    <property type="term" value="F:ATP binding"/>
    <property type="evidence" value="ECO:0007669"/>
    <property type="project" value="UniProtKB-UniRule"/>
</dbReference>
<evidence type="ECO:0000256" key="13">
    <source>
        <dbReference type="ARBA" id="ARBA00034923"/>
    </source>
</evidence>
<keyword evidence="1" id="KW-0540">Nuclease</keyword>
<dbReference type="Pfam" id="PF00580">
    <property type="entry name" value="UvrD-helicase"/>
    <property type="match status" value="1"/>
</dbReference>
<evidence type="ECO:0000256" key="7">
    <source>
        <dbReference type="ARBA" id="ARBA00022840"/>
    </source>
</evidence>
<evidence type="ECO:0000259" key="16">
    <source>
        <dbReference type="PROSITE" id="PS51198"/>
    </source>
</evidence>
<dbReference type="OrthoDB" id="9810135at2"/>
<sequence>MILPVDNEQRLAALNPLHSVCVTAPAGSGKTELLSQRVLKLLASADQPEDILAITFTRKAAAEMHHRIIDALRFAASSPEPEQAHKKLTWQLARDALDRDQQCQWHLLENTGRLKVQTIDSLCASLTRQMPILSNFGAQPQVSDSSQRLYQMAVHNFLQQLEQNTYFADDLMLLMAHVDNDMAKAERLLIGLLQRRDQWLIHIGISSDPETAKEKLELSLQQLISDVLEQLYSELLAIAPELLPLLDYAGCNMQWQQSDSPICALAGIIELPANDPVALSQWRAIADMLLTQSNSWRKTVDKRAGFPTETQDGDKALAKSLKANYVELLKGFHDNDALLALLLELRHLPDAEFDQQQWQLLAALTRLLPTLVAQLTLVFQQQGEVDYSEISMAALQALGDGLSPTELAMKLDHQLCHILVDEFQDTASPQFRLLDRLLEGWSEYNSVNPEKPNTLFIVGDGMQSIYGFREANVGLFLEARAQGLNGVPLQDLPLTVNFRSDPAIVSWINSTFSQAFPLLENLSRGAVPFEHAEAFNASDSGSEITVEGFMGEDARLQEAERVVQLVQHSQAENPRASIAILVRNRSHLRDIIPALSRAGLSWNATDIDPLASYSPILDLLSLTKALFNTADRISWSALLRTPWLGLNNTDLHALLALSRRYSIWSSMQDPELLAPLSAHGRQRLNAVIPILSAAYQQRYRLSARSWVEGVWMALGGAAVVTSRSEFDFIDDYFELLENYQQGELLPSIDEFEQAVQRLYAAPQTTDSQLHVMTIHKAKGLEFDRVILPAMARQPRSDDKSLLMWREYLSADGHSSGLIMSPLGATGNEEDSIYRYLRFEQKQSTRLENTRLFYVAATRAIKQLHILLTAEKDSKTDLPKPPSQNSLLHSAWPVLEQQVQWTEAVADLKAEQFGLDFDQSSLSLQRLRANWVAPAWNFPNPLQDYYLNDEPMSEQGCDDLNIPQAVTDPLPQIVGTVSHWLFEVMVKQGVDCWLEKTQQQQQQWLQALLHYHNLPELLWPQAIEQITRSVDNTLTDAKGRWLFAPEHSQSLAELSLLSTVDGSVRSNSIDRCFIDAANVLWIVDYKTSSPQDNESKRDFVAREIEHYQHQLAHYKKLLSARLEQQLVIKTALYFTYYPYWCELDL</sequence>
<reference evidence="18 19" key="1">
    <citation type="submission" date="2016-11" db="EMBL/GenBank/DDBJ databases">
        <title>Trade-off between light-utilization and light-protection in marine flavobacteria.</title>
        <authorList>
            <person name="Kumagai Y."/>
        </authorList>
    </citation>
    <scope>NUCLEOTIDE SEQUENCE [LARGE SCALE GENOMIC DNA]</scope>
    <source>
        <strain evidence="18 19">NBRC 107125</strain>
    </source>
</reference>
<evidence type="ECO:0000313" key="19">
    <source>
        <dbReference type="Proteomes" id="UP000193450"/>
    </source>
</evidence>
<dbReference type="GO" id="GO:0004527">
    <property type="term" value="F:exonuclease activity"/>
    <property type="evidence" value="ECO:0007669"/>
    <property type="project" value="UniProtKB-KW"/>
</dbReference>
<dbReference type="GO" id="GO:0033202">
    <property type="term" value="C:DNA helicase complex"/>
    <property type="evidence" value="ECO:0007669"/>
    <property type="project" value="TreeGrafter"/>
</dbReference>
<dbReference type="InterPro" id="IPR014017">
    <property type="entry name" value="DNA_helicase_UvrD-like_C"/>
</dbReference>
<dbReference type="PROSITE" id="PS51217">
    <property type="entry name" value="UVRD_HELICASE_CTER"/>
    <property type="match status" value="1"/>
</dbReference>
<evidence type="ECO:0000256" key="4">
    <source>
        <dbReference type="ARBA" id="ARBA00022801"/>
    </source>
</evidence>
<dbReference type="PANTHER" id="PTHR11070:SF2">
    <property type="entry name" value="ATP-DEPENDENT DNA HELICASE SRS2"/>
    <property type="match status" value="1"/>
</dbReference>
<dbReference type="InterPro" id="IPR000212">
    <property type="entry name" value="DNA_helicase_UvrD/REP"/>
</dbReference>
<evidence type="ECO:0000256" key="6">
    <source>
        <dbReference type="ARBA" id="ARBA00022839"/>
    </source>
</evidence>
<dbReference type="PROSITE" id="PS51198">
    <property type="entry name" value="UVRD_HELICASE_ATP_BIND"/>
    <property type="match status" value="1"/>
</dbReference>
<evidence type="ECO:0000256" key="10">
    <source>
        <dbReference type="ARBA" id="ARBA00023235"/>
    </source>
</evidence>
<feature type="binding site" evidence="15">
    <location>
        <begin position="24"/>
        <end position="31"/>
    </location>
    <ligand>
        <name>ATP</name>
        <dbReference type="ChEBI" id="CHEBI:30616"/>
    </ligand>
</feature>
<organism evidence="18 19">
    <name type="scientific">Oceanicoccus sagamiensis</name>
    <dbReference type="NCBI Taxonomy" id="716816"/>
    <lineage>
        <taxon>Bacteria</taxon>
        <taxon>Pseudomonadati</taxon>
        <taxon>Pseudomonadota</taxon>
        <taxon>Gammaproteobacteria</taxon>
        <taxon>Cellvibrionales</taxon>
        <taxon>Spongiibacteraceae</taxon>
        <taxon>Oceanicoccus</taxon>
    </lineage>
</organism>
<evidence type="ECO:0000256" key="9">
    <source>
        <dbReference type="ARBA" id="ARBA00023204"/>
    </source>
</evidence>
<keyword evidence="19" id="KW-1185">Reference proteome</keyword>
<dbReference type="SUPFAM" id="SSF52540">
    <property type="entry name" value="P-loop containing nucleoside triphosphate hydrolases"/>
    <property type="match status" value="1"/>
</dbReference>
<dbReference type="InterPro" id="IPR011335">
    <property type="entry name" value="Restrct_endonuc-II-like"/>
</dbReference>
<comment type="catalytic activity">
    <reaction evidence="11">
        <text>Couples ATP hydrolysis with the unwinding of duplex DNA by translocating in the 3'-5' direction.</text>
        <dbReference type="EC" id="5.6.2.4"/>
    </reaction>
</comment>
<name>A0A1X9NM08_9GAMM</name>
<keyword evidence="7 15" id="KW-0067">ATP-binding</keyword>
<evidence type="ECO:0000313" key="18">
    <source>
        <dbReference type="EMBL" id="ARN75867.1"/>
    </source>
</evidence>
<keyword evidence="10" id="KW-0413">Isomerase</keyword>
<dbReference type="RefSeq" id="WP_085760060.1">
    <property type="nucleotide sequence ID" value="NZ_CP019343.1"/>
</dbReference>
<comment type="catalytic activity">
    <reaction evidence="14">
        <text>ATP + H2O = ADP + phosphate + H(+)</text>
        <dbReference type="Rhea" id="RHEA:13065"/>
        <dbReference type="ChEBI" id="CHEBI:15377"/>
        <dbReference type="ChEBI" id="CHEBI:15378"/>
        <dbReference type="ChEBI" id="CHEBI:30616"/>
        <dbReference type="ChEBI" id="CHEBI:43474"/>
        <dbReference type="ChEBI" id="CHEBI:456216"/>
        <dbReference type="EC" id="5.6.2.4"/>
    </reaction>
</comment>
<evidence type="ECO:0000256" key="14">
    <source>
        <dbReference type="ARBA" id="ARBA00048988"/>
    </source>
</evidence>
<dbReference type="GO" id="GO:0003677">
    <property type="term" value="F:DNA binding"/>
    <property type="evidence" value="ECO:0007669"/>
    <property type="project" value="UniProtKB-KW"/>
</dbReference>
<dbReference type="STRING" id="716816.BST96_18215"/>
<evidence type="ECO:0000256" key="3">
    <source>
        <dbReference type="ARBA" id="ARBA00022763"/>
    </source>
</evidence>
<dbReference type="SUPFAM" id="SSF52980">
    <property type="entry name" value="Restriction endonuclease-like"/>
    <property type="match status" value="1"/>
</dbReference>
<dbReference type="KEGG" id="osg:BST96_18215"/>
<evidence type="ECO:0000256" key="1">
    <source>
        <dbReference type="ARBA" id="ARBA00022722"/>
    </source>
</evidence>
<dbReference type="GO" id="GO:0000725">
    <property type="term" value="P:recombinational repair"/>
    <property type="evidence" value="ECO:0007669"/>
    <property type="project" value="TreeGrafter"/>
</dbReference>
<evidence type="ECO:0000256" key="5">
    <source>
        <dbReference type="ARBA" id="ARBA00022806"/>
    </source>
</evidence>
<evidence type="ECO:0000259" key="17">
    <source>
        <dbReference type="PROSITE" id="PS51217"/>
    </source>
</evidence>
<dbReference type="Proteomes" id="UP000193450">
    <property type="component" value="Chromosome"/>
</dbReference>
<evidence type="ECO:0000256" key="15">
    <source>
        <dbReference type="PROSITE-ProRule" id="PRU00560"/>
    </source>
</evidence>
<keyword evidence="2 15" id="KW-0547">Nucleotide-binding</keyword>
<keyword evidence="8" id="KW-0238">DNA-binding</keyword>
<dbReference type="EC" id="5.6.2.4" evidence="12"/>
<feature type="domain" description="UvrD-like helicase C-terminal" evidence="17">
    <location>
        <begin position="502"/>
        <end position="779"/>
    </location>
</feature>
<proteinExistence type="predicted"/>
<evidence type="ECO:0000256" key="2">
    <source>
        <dbReference type="ARBA" id="ARBA00022741"/>
    </source>
</evidence>
<dbReference type="Gene3D" id="1.10.486.10">
    <property type="entry name" value="PCRA, domain 4"/>
    <property type="match status" value="1"/>
</dbReference>
<keyword evidence="3" id="KW-0227">DNA damage</keyword>
<protein>
    <recommendedName>
        <fullName evidence="12">DNA 3'-5' helicase</fullName>
        <ecNumber evidence="12">5.6.2.4</ecNumber>
    </recommendedName>
    <alternativeName>
        <fullName evidence="13">DNA 3'-5' helicase II</fullName>
    </alternativeName>
</protein>
<evidence type="ECO:0000256" key="8">
    <source>
        <dbReference type="ARBA" id="ARBA00023125"/>
    </source>
</evidence>
<dbReference type="PANTHER" id="PTHR11070">
    <property type="entry name" value="UVRD / RECB / PCRA DNA HELICASE FAMILY MEMBER"/>
    <property type="match status" value="1"/>
</dbReference>
<dbReference type="InterPro" id="IPR027417">
    <property type="entry name" value="P-loop_NTPase"/>
</dbReference>
<keyword evidence="4 15" id="KW-0378">Hydrolase</keyword>
<gene>
    <name evidence="18" type="ORF">BST96_18215</name>
</gene>
<keyword evidence="6" id="KW-0269">Exonuclease</keyword>
<dbReference type="InterPro" id="IPR014016">
    <property type="entry name" value="UvrD-like_ATP-bd"/>
</dbReference>
<dbReference type="GO" id="GO:0005829">
    <property type="term" value="C:cytosol"/>
    <property type="evidence" value="ECO:0007669"/>
    <property type="project" value="TreeGrafter"/>
</dbReference>
<dbReference type="AlphaFoldDB" id="A0A1X9NM08"/>
<keyword evidence="9" id="KW-0234">DNA repair</keyword>
<accession>A0A1X9NM08</accession>